<evidence type="ECO:0000256" key="1">
    <source>
        <dbReference type="ARBA" id="ARBA00022723"/>
    </source>
</evidence>
<evidence type="ECO:0000256" key="2">
    <source>
        <dbReference type="ARBA" id="ARBA00022771"/>
    </source>
</evidence>
<evidence type="ECO:0000313" key="7">
    <source>
        <dbReference type="Proteomes" id="UP000815677"/>
    </source>
</evidence>
<dbReference type="InterPro" id="IPR002893">
    <property type="entry name" value="Znf_MYND"/>
</dbReference>
<keyword evidence="1" id="KW-0479">Metal-binding</keyword>
<sequence>MRAHILRFKGRVCSLNTQLPVVLPSVNIEHSAVDMNISRDSALDAFRTTRFQRLHWRVRSHAMAAFQPSATCDQLSRVIQHIADEDVPEDGLLLLLPIPFVHLDPQLIPNVDQLEDLDPELLQRVARALKALELLTNIVASPSLTIPGDIALILLSRVAAWFHFIDNYWVLCVGEDAESTRADQEVKAWAVCLLLLACPDTTHMEFARTTDGMRALLGRALVHSFSHCDLLGPINWHIMSRMLAVLSQYQLGDIENGTTDIDEVVEGTAPQGYRTLALVLAGILLRATGTDPQHPQTQESLSGRLAAIACIVAMLVAGAGCPFEYESSATTSKVFQTFITTMDAVLALRRSALFLLQHDAEAACRPCIVLLIRLAELSLADAEALHVLLRLLVGFDHKGWLDEDICAIAQACFHRVFPQSLLRGESVAKFVEALQSNDISQLRGSDSRLAPLLNAFLWTLRPFQNLSRSMLQACDNLVCGGIHDRDDFRRCGRCFGAYYCSPACQKVDWDAGHRRFCSFDIPWALTSATRTMTHSGRHRLRALVQHCYESRYDSILTHQIIAMVQMLRAGQEREPVVVIFDLTRTNDQGEYCVDAVRPAAHICRRSSLLPLEIHSEWANVVDRARLSQGKLSIHLVRVRIGAHIRTPLVPLRMGVREGSGLLDMLWAAAGRINETGNDVSDEVLEDAENNVRLQAEVNAIRRTWPAELGIH</sequence>
<dbReference type="PROSITE" id="PS50865">
    <property type="entry name" value="ZF_MYND_2"/>
    <property type="match status" value="1"/>
</dbReference>
<keyword evidence="7" id="KW-1185">Reference proteome</keyword>
<dbReference type="EMBL" id="DF838752">
    <property type="protein sequence ID" value="GAT43247.1"/>
    <property type="molecule type" value="Genomic_DNA"/>
</dbReference>
<reference evidence="6" key="1">
    <citation type="submission" date="2014-09" db="EMBL/GenBank/DDBJ databases">
        <title>Genome sequence of the luminous mushroom Mycena chlorophos for searching fungal bioluminescence genes.</title>
        <authorList>
            <person name="Tanaka Y."/>
            <person name="Kasuga D."/>
            <person name="Oba Y."/>
            <person name="Hase S."/>
            <person name="Sato K."/>
            <person name="Oba Y."/>
            <person name="Sakakibara Y."/>
        </authorList>
    </citation>
    <scope>NUCLEOTIDE SEQUENCE</scope>
</reference>
<accession>A0ABQ0KWH7</accession>
<evidence type="ECO:0000256" key="4">
    <source>
        <dbReference type="PROSITE-ProRule" id="PRU00134"/>
    </source>
</evidence>
<dbReference type="Gene3D" id="6.10.140.2220">
    <property type="match status" value="1"/>
</dbReference>
<keyword evidence="2 4" id="KW-0863">Zinc-finger</keyword>
<feature type="domain" description="MYND-type" evidence="5">
    <location>
        <begin position="476"/>
        <end position="517"/>
    </location>
</feature>
<gene>
    <name evidence="6" type="ORF">MCHLO_00936</name>
</gene>
<evidence type="ECO:0000313" key="6">
    <source>
        <dbReference type="EMBL" id="GAT43247.1"/>
    </source>
</evidence>
<dbReference type="Proteomes" id="UP000815677">
    <property type="component" value="Unassembled WGS sequence"/>
</dbReference>
<name>A0ABQ0KWH7_MYCCL</name>
<keyword evidence="3" id="KW-0862">Zinc</keyword>
<dbReference type="SUPFAM" id="SSF144232">
    <property type="entry name" value="HIT/MYND zinc finger-like"/>
    <property type="match status" value="1"/>
</dbReference>
<dbReference type="Pfam" id="PF01753">
    <property type="entry name" value="zf-MYND"/>
    <property type="match status" value="1"/>
</dbReference>
<evidence type="ECO:0000256" key="3">
    <source>
        <dbReference type="ARBA" id="ARBA00022833"/>
    </source>
</evidence>
<organism evidence="6 7">
    <name type="scientific">Mycena chlorophos</name>
    <name type="common">Agaric fungus</name>
    <name type="synonym">Agaricus chlorophos</name>
    <dbReference type="NCBI Taxonomy" id="658473"/>
    <lineage>
        <taxon>Eukaryota</taxon>
        <taxon>Fungi</taxon>
        <taxon>Dikarya</taxon>
        <taxon>Basidiomycota</taxon>
        <taxon>Agaricomycotina</taxon>
        <taxon>Agaricomycetes</taxon>
        <taxon>Agaricomycetidae</taxon>
        <taxon>Agaricales</taxon>
        <taxon>Marasmiineae</taxon>
        <taxon>Mycenaceae</taxon>
        <taxon>Mycena</taxon>
    </lineage>
</organism>
<evidence type="ECO:0000259" key="5">
    <source>
        <dbReference type="PROSITE" id="PS50865"/>
    </source>
</evidence>
<proteinExistence type="predicted"/>
<protein>
    <recommendedName>
        <fullName evidence="5">MYND-type domain-containing protein</fullName>
    </recommendedName>
</protein>